<comment type="caution">
    <text evidence="1">The sequence shown here is derived from an EMBL/GenBank/DDBJ whole genome shotgun (WGS) entry which is preliminary data.</text>
</comment>
<evidence type="ECO:0000313" key="1">
    <source>
        <dbReference type="EMBL" id="EQD61799.1"/>
    </source>
</evidence>
<name>T1C8Q7_9ZZZZ</name>
<proteinExistence type="predicted"/>
<dbReference type="EMBL" id="AUZY01004788">
    <property type="protein sequence ID" value="EQD61799.1"/>
    <property type="molecule type" value="Genomic_DNA"/>
</dbReference>
<gene>
    <name evidence="1" type="ORF">B1B_07524</name>
</gene>
<protein>
    <submittedName>
        <fullName evidence="1">Uncharacterized protein</fullName>
    </submittedName>
</protein>
<dbReference type="GO" id="GO:0097367">
    <property type="term" value="F:carbohydrate derivative binding"/>
    <property type="evidence" value="ECO:0007669"/>
    <property type="project" value="InterPro"/>
</dbReference>
<sequence>MPWQALQQHHARLQKLHLRDLFAQDAKRARRYTQEAAGWRLDYAK</sequence>
<accession>T1C8Q7</accession>
<dbReference type="GO" id="GO:1901135">
    <property type="term" value="P:carbohydrate derivative metabolic process"/>
    <property type="evidence" value="ECO:0007669"/>
    <property type="project" value="InterPro"/>
</dbReference>
<reference evidence="1" key="1">
    <citation type="submission" date="2013-08" db="EMBL/GenBank/DDBJ databases">
        <authorList>
            <person name="Mendez C."/>
            <person name="Richter M."/>
            <person name="Ferrer M."/>
            <person name="Sanchez J."/>
        </authorList>
    </citation>
    <scope>NUCLEOTIDE SEQUENCE</scope>
</reference>
<dbReference type="AlphaFoldDB" id="T1C8Q7"/>
<reference evidence="1" key="2">
    <citation type="journal article" date="2014" name="ISME J.">
        <title>Microbial stratification in low pH oxic and suboxic macroscopic growths along an acid mine drainage.</title>
        <authorList>
            <person name="Mendez-Garcia C."/>
            <person name="Mesa V."/>
            <person name="Sprenger R.R."/>
            <person name="Richter M."/>
            <person name="Diez M.S."/>
            <person name="Solano J."/>
            <person name="Bargiela R."/>
            <person name="Golyshina O.V."/>
            <person name="Manteca A."/>
            <person name="Ramos J.L."/>
            <person name="Gallego J.R."/>
            <person name="Llorente I."/>
            <person name="Martins Dos Santos V.A."/>
            <person name="Jensen O.N."/>
            <person name="Pelaez A.I."/>
            <person name="Sanchez J."/>
            <person name="Ferrer M."/>
        </authorList>
    </citation>
    <scope>NUCLEOTIDE SEQUENCE</scope>
</reference>
<feature type="non-terminal residue" evidence="1">
    <location>
        <position position="45"/>
    </location>
</feature>
<dbReference type="SUPFAM" id="SSF53697">
    <property type="entry name" value="SIS domain"/>
    <property type="match status" value="1"/>
</dbReference>
<dbReference type="InterPro" id="IPR046348">
    <property type="entry name" value="SIS_dom_sf"/>
</dbReference>
<organism evidence="1">
    <name type="scientific">mine drainage metagenome</name>
    <dbReference type="NCBI Taxonomy" id="410659"/>
    <lineage>
        <taxon>unclassified sequences</taxon>
        <taxon>metagenomes</taxon>
        <taxon>ecological metagenomes</taxon>
    </lineage>
</organism>
<dbReference type="Gene3D" id="3.40.50.10490">
    <property type="entry name" value="Glucose-6-phosphate isomerase like protein, domain 1"/>
    <property type="match status" value="1"/>
</dbReference>